<dbReference type="AlphaFoldDB" id="A0A9R1DX35"/>
<evidence type="ECO:0000313" key="1">
    <source>
        <dbReference type="EMBL" id="KAF6999843.1"/>
    </source>
</evidence>
<proteinExistence type="predicted"/>
<feature type="non-terminal residue" evidence="1">
    <location>
        <position position="1"/>
    </location>
</feature>
<dbReference type="EMBL" id="CM022214">
    <property type="protein sequence ID" value="KAF6999843.1"/>
    <property type="molecule type" value="Genomic_DNA"/>
</dbReference>
<organism evidence="1">
    <name type="scientific">Triticum aestivum</name>
    <name type="common">Wheat</name>
    <dbReference type="NCBI Taxonomy" id="4565"/>
    <lineage>
        <taxon>Eukaryota</taxon>
        <taxon>Viridiplantae</taxon>
        <taxon>Streptophyta</taxon>
        <taxon>Embryophyta</taxon>
        <taxon>Tracheophyta</taxon>
        <taxon>Spermatophyta</taxon>
        <taxon>Magnoliopsida</taxon>
        <taxon>Liliopsida</taxon>
        <taxon>Poales</taxon>
        <taxon>Poaceae</taxon>
        <taxon>BOP clade</taxon>
        <taxon>Pooideae</taxon>
        <taxon>Triticodae</taxon>
        <taxon>Triticeae</taxon>
        <taxon>Triticinae</taxon>
        <taxon>Triticum</taxon>
    </lineage>
</organism>
<dbReference type="Proteomes" id="UP000815260">
    <property type="component" value="Chromosome 2A"/>
</dbReference>
<sequence>FKLREGQPTAIVDDMRKSLIDSYV</sequence>
<reference evidence="1" key="1">
    <citation type="journal article" date="2017" name="Gigascience">
        <title>The first near-complete assembly of the hexaploid bread wheat genome, Triticum aestivum.</title>
        <authorList>
            <person name="Zimin A.V."/>
            <person name="Puiu D."/>
            <person name="Hall R."/>
            <person name="Kingan S."/>
            <person name="Clavijo B.J."/>
            <person name="Salzberg S.L."/>
        </authorList>
    </citation>
    <scope>NUCLEOTIDE SEQUENCE</scope>
    <source>
        <tissue evidence="1">Leaf</tissue>
    </source>
</reference>
<gene>
    <name evidence="1" type="ORF">CFC21_015818</name>
</gene>
<protein>
    <submittedName>
        <fullName evidence="1">Uncharacterized protein</fullName>
    </submittedName>
</protein>
<comment type="caution">
    <text evidence="1">The sequence shown here is derived from an EMBL/GenBank/DDBJ whole genome shotgun (WGS) entry which is preliminary data.</text>
</comment>
<name>A0A9R1DX35_WHEAT</name>
<reference evidence="1" key="2">
    <citation type="submission" date="2020-03" db="EMBL/GenBank/DDBJ databases">
        <title>The second near-complete assembly of the hexaploid bread wheat (Triticum aestivum) genome.</title>
        <authorList>
            <person name="Zimin A.V."/>
            <person name="Puiu D."/>
            <person name="Shumante A."/>
            <person name="Alonge M."/>
            <person name="Salzberg S.L."/>
        </authorList>
    </citation>
    <scope>NUCLEOTIDE SEQUENCE</scope>
    <source>
        <tissue evidence="1">Leaf</tissue>
    </source>
</reference>
<accession>A0A9R1DX35</accession>